<proteinExistence type="predicted"/>
<evidence type="ECO:0000313" key="2">
    <source>
        <dbReference type="Proteomes" id="UP001607303"/>
    </source>
</evidence>
<keyword evidence="2" id="KW-1185">Reference proteome</keyword>
<comment type="caution">
    <text evidence="1">The sequence shown here is derived from an EMBL/GenBank/DDBJ whole genome shotgun (WGS) entry which is preliminary data.</text>
</comment>
<sequence>MSEADGVDSGAICKRGFIHLQFAEKPEAPEAERHLGSRILEVPVSPWVPKCSYLHAVGPGSVVLAVKRFLEIYVYITSKISRIIFFVSQQQNRVIDRHCQLLVQFRFQFRRVHIVDFAWSGGDTLPRVKRYKAAAFDSGSSHATNFHHTHMNTRGTHAPQSITRSFNNLYDFYRCRMKRGGGDGLPLGGDIRRPPLTLLVQLCFGFQRGNLEIFTDAIRASINKDLKLRAMQSLESVFVRVVLEF</sequence>
<dbReference type="Proteomes" id="UP001607303">
    <property type="component" value="Unassembled WGS sequence"/>
</dbReference>
<reference evidence="1 2" key="1">
    <citation type="journal article" date="2024" name="Ann. Entomol. Soc. Am.">
        <title>Genomic analyses of the southern and eastern yellowjacket wasps (Hymenoptera: Vespidae) reveal evolutionary signatures of social life.</title>
        <authorList>
            <person name="Catto M.A."/>
            <person name="Caine P.B."/>
            <person name="Orr S.E."/>
            <person name="Hunt B.G."/>
            <person name="Goodisman M.A.D."/>
        </authorList>
    </citation>
    <scope>NUCLEOTIDE SEQUENCE [LARGE SCALE GENOMIC DNA]</scope>
    <source>
        <strain evidence="1">232</strain>
        <tissue evidence="1">Head and thorax</tissue>
    </source>
</reference>
<dbReference type="EMBL" id="JAYRBN010000058">
    <property type="protein sequence ID" value="KAL2741707.1"/>
    <property type="molecule type" value="Genomic_DNA"/>
</dbReference>
<dbReference type="AlphaFoldDB" id="A0ABD2C9K1"/>
<protein>
    <submittedName>
        <fullName evidence="1">Uncharacterized protein</fullName>
    </submittedName>
</protein>
<gene>
    <name evidence="1" type="ORF">V1477_009336</name>
</gene>
<evidence type="ECO:0000313" key="1">
    <source>
        <dbReference type="EMBL" id="KAL2741707.1"/>
    </source>
</evidence>
<name>A0ABD2C9K1_VESMC</name>
<organism evidence="1 2">
    <name type="scientific">Vespula maculifrons</name>
    <name type="common">Eastern yellow jacket</name>
    <name type="synonym">Wasp</name>
    <dbReference type="NCBI Taxonomy" id="7453"/>
    <lineage>
        <taxon>Eukaryota</taxon>
        <taxon>Metazoa</taxon>
        <taxon>Ecdysozoa</taxon>
        <taxon>Arthropoda</taxon>
        <taxon>Hexapoda</taxon>
        <taxon>Insecta</taxon>
        <taxon>Pterygota</taxon>
        <taxon>Neoptera</taxon>
        <taxon>Endopterygota</taxon>
        <taxon>Hymenoptera</taxon>
        <taxon>Apocrita</taxon>
        <taxon>Aculeata</taxon>
        <taxon>Vespoidea</taxon>
        <taxon>Vespidae</taxon>
        <taxon>Vespinae</taxon>
        <taxon>Vespula</taxon>
    </lineage>
</organism>
<accession>A0ABD2C9K1</accession>